<name>A0AAN7RNF2_MYCAM</name>
<proteinExistence type="predicted"/>
<protein>
    <submittedName>
        <fullName evidence="1">Uncharacterized protein</fullName>
    </submittedName>
</protein>
<dbReference type="AlphaFoldDB" id="A0AAN7RNF2"/>
<comment type="caution">
    <text evidence="1">The sequence shown here is derived from an EMBL/GenBank/DDBJ whole genome shotgun (WGS) entry which is preliminary data.</text>
</comment>
<evidence type="ECO:0000313" key="2">
    <source>
        <dbReference type="Proteomes" id="UP001333110"/>
    </source>
</evidence>
<keyword evidence="2" id="KW-1185">Reference proteome</keyword>
<dbReference type="Proteomes" id="UP001333110">
    <property type="component" value="Unassembled WGS sequence"/>
</dbReference>
<evidence type="ECO:0000313" key="1">
    <source>
        <dbReference type="EMBL" id="KAK4810752.1"/>
    </source>
</evidence>
<organism evidence="1 2">
    <name type="scientific">Mycteria americana</name>
    <name type="common">Wood stork</name>
    <dbReference type="NCBI Taxonomy" id="33587"/>
    <lineage>
        <taxon>Eukaryota</taxon>
        <taxon>Metazoa</taxon>
        <taxon>Chordata</taxon>
        <taxon>Craniata</taxon>
        <taxon>Vertebrata</taxon>
        <taxon>Euteleostomi</taxon>
        <taxon>Archelosauria</taxon>
        <taxon>Archosauria</taxon>
        <taxon>Dinosauria</taxon>
        <taxon>Saurischia</taxon>
        <taxon>Theropoda</taxon>
        <taxon>Coelurosauria</taxon>
        <taxon>Aves</taxon>
        <taxon>Neognathae</taxon>
        <taxon>Neoaves</taxon>
        <taxon>Aequornithes</taxon>
        <taxon>Ciconiiformes</taxon>
        <taxon>Ciconiidae</taxon>
        <taxon>Mycteria</taxon>
    </lineage>
</organism>
<accession>A0AAN7RNF2</accession>
<dbReference type="EMBL" id="JAUNZN010000018">
    <property type="protein sequence ID" value="KAK4810752.1"/>
    <property type="molecule type" value="Genomic_DNA"/>
</dbReference>
<sequence>MSLIGSALASSKSMLELAGTVSIGHRGSLWHLFTEATPEAAPPSTKTLPRFPPAQRKDGETLFNKACSDRTRGNGFKLNKGRFRLDIRKKLFMMKLWMLHPWKCSRPGWMRL</sequence>
<gene>
    <name evidence="1" type="ORF">QYF61_007726</name>
</gene>
<reference evidence="1 2" key="1">
    <citation type="journal article" date="2023" name="J. Hered.">
        <title>Chromosome-level genome of the wood stork (Mycteria americana) provides insight into avian chromosome evolution.</title>
        <authorList>
            <person name="Flamio R. Jr."/>
            <person name="Ramstad K.M."/>
        </authorList>
    </citation>
    <scope>NUCLEOTIDE SEQUENCE [LARGE SCALE GENOMIC DNA]</scope>
    <source>
        <strain evidence="1">JAX WOST 10</strain>
    </source>
</reference>